<organism evidence="8 9">
    <name type="scientific">Eiseniibacteriota bacterium</name>
    <dbReference type="NCBI Taxonomy" id="2212470"/>
    <lineage>
        <taxon>Bacteria</taxon>
        <taxon>Candidatus Eiseniibacteriota</taxon>
    </lineage>
</organism>
<feature type="binding site" evidence="6">
    <location>
        <position position="286"/>
    </location>
    <ligand>
        <name>FAD</name>
        <dbReference type="ChEBI" id="CHEBI:57692"/>
    </ligand>
</feature>
<comment type="similarity">
    <text evidence="1">Belongs to the ETF alpha-subunit/FixB family.</text>
</comment>
<protein>
    <submittedName>
        <fullName evidence="8">Electron transfer flavoprotein subunit alpha/FixB family protein</fullName>
    </submittedName>
</protein>
<feature type="binding site" evidence="6">
    <location>
        <begin position="265"/>
        <end position="272"/>
    </location>
    <ligand>
        <name>FAD</name>
        <dbReference type="ChEBI" id="CHEBI:57692"/>
    </ligand>
</feature>
<sequence length="321" mass="33564">MARRILVFAEQREGRLRKSALEAAGLGRQLGGEVHALIVAEKAAPAAEQLAACGLARIHTVEDPRLALYWNEGYLAALDRAVETLQPDLVLLSATAMGRDLAAGLAARRGMPLMSSCISLREAEGSFEAVKSMYGGKVFATLRAVRTPAVATLRPGAFPAAPAADGRPSTEPLAVDLPAEVRARTVGLEKQAEGQIDVQEAEVVVSGGRGLKEPANFALVERLATVLGGAVGASRAAVDAGWIDHGHQVGQTGKTISPKLYIAVGISGAIQHLAGMRTAKCIVAINKDPDAPIFAAADYGLVGDLFKIVPRLAEEIEKAKS</sequence>
<accession>A0A937XBC5</accession>
<comment type="cofactor">
    <cofactor evidence="6">
        <name>FAD</name>
        <dbReference type="ChEBI" id="CHEBI:57692"/>
    </cofactor>
    <text evidence="6">Binds 1 FAD per dimer.</text>
</comment>
<evidence type="ECO:0000313" key="9">
    <source>
        <dbReference type="Proteomes" id="UP000748308"/>
    </source>
</evidence>
<dbReference type="PANTHER" id="PTHR43153">
    <property type="entry name" value="ELECTRON TRANSFER FLAVOPROTEIN ALPHA"/>
    <property type="match status" value="1"/>
</dbReference>
<keyword evidence="5" id="KW-0249">Electron transport</keyword>
<keyword evidence="3" id="KW-0285">Flavoprotein</keyword>
<name>A0A937XBC5_UNCEI</name>
<comment type="caution">
    <text evidence="8">The sequence shown here is derived from an EMBL/GenBank/DDBJ whole genome shotgun (WGS) entry which is preliminary data.</text>
</comment>
<dbReference type="Gene3D" id="3.40.50.1220">
    <property type="entry name" value="TPP-binding domain"/>
    <property type="match status" value="1"/>
</dbReference>
<proteinExistence type="inferred from homology"/>
<evidence type="ECO:0000259" key="7">
    <source>
        <dbReference type="SMART" id="SM00893"/>
    </source>
</evidence>
<dbReference type="GO" id="GO:0050660">
    <property type="term" value="F:flavin adenine dinucleotide binding"/>
    <property type="evidence" value="ECO:0007669"/>
    <property type="project" value="InterPro"/>
</dbReference>
<evidence type="ECO:0000256" key="6">
    <source>
        <dbReference type="PIRSR" id="PIRSR000089-1"/>
    </source>
</evidence>
<keyword evidence="2" id="KW-0813">Transport</keyword>
<dbReference type="SMART" id="SM00893">
    <property type="entry name" value="ETF"/>
    <property type="match status" value="1"/>
</dbReference>
<dbReference type="GO" id="GO:0033539">
    <property type="term" value="P:fatty acid beta-oxidation using acyl-CoA dehydrogenase"/>
    <property type="evidence" value="ECO:0007669"/>
    <property type="project" value="TreeGrafter"/>
</dbReference>
<evidence type="ECO:0000256" key="3">
    <source>
        <dbReference type="ARBA" id="ARBA00022630"/>
    </source>
</evidence>
<feature type="binding site" evidence="6">
    <location>
        <begin position="234"/>
        <end position="235"/>
    </location>
    <ligand>
        <name>FAD</name>
        <dbReference type="ChEBI" id="CHEBI:57692"/>
    </ligand>
</feature>
<feature type="binding site" evidence="6">
    <location>
        <begin position="248"/>
        <end position="252"/>
    </location>
    <ligand>
        <name>FAD</name>
        <dbReference type="ChEBI" id="CHEBI:57692"/>
    </ligand>
</feature>
<keyword evidence="4 6" id="KW-0274">FAD</keyword>
<dbReference type="Proteomes" id="UP000748308">
    <property type="component" value="Unassembled WGS sequence"/>
</dbReference>
<dbReference type="InterPro" id="IPR014731">
    <property type="entry name" value="ETF_asu_C"/>
</dbReference>
<evidence type="ECO:0000256" key="1">
    <source>
        <dbReference type="ARBA" id="ARBA00005817"/>
    </source>
</evidence>
<dbReference type="PANTHER" id="PTHR43153:SF1">
    <property type="entry name" value="ELECTRON TRANSFER FLAVOPROTEIN SUBUNIT ALPHA, MITOCHONDRIAL"/>
    <property type="match status" value="1"/>
</dbReference>
<evidence type="ECO:0000256" key="2">
    <source>
        <dbReference type="ARBA" id="ARBA00022448"/>
    </source>
</evidence>
<dbReference type="SUPFAM" id="SSF52402">
    <property type="entry name" value="Adenine nucleotide alpha hydrolases-like"/>
    <property type="match status" value="1"/>
</dbReference>
<dbReference type="SUPFAM" id="SSF52467">
    <property type="entry name" value="DHS-like NAD/FAD-binding domain"/>
    <property type="match status" value="1"/>
</dbReference>
<evidence type="ECO:0000256" key="4">
    <source>
        <dbReference type="ARBA" id="ARBA00022827"/>
    </source>
</evidence>
<dbReference type="PROSITE" id="PS00696">
    <property type="entry name" value="ETF_ALPHA"/>
    <property type="match status" value="1"/>
</dbReference>
<feature type="domain" description="Electron transfer flavoprotein alpha/beta-subunit N-terminal" evidence="7">
    <location>
        <begin position="5"/>
        <end position="185"/>
    </location>
</feature>
<dbReference type="GO" id="GO:0009055">
    <property type="term" value="F:electron transfer activity"/>
    <property type="evidence" value="ECO:0007669"/>
    <property type="project" value="InterPro"/>
</dbReference>
<dbReference type="AlphaFoldDB" id="A0A937XBC5"/>
<dbReference type="EMBL" id="VGIY01000129">
    <property type="protein sequence ID" value="MBM3317469.1"/>
    <property type="molecule type" value="Genomic_DNA"/>
</dbReference>
<feature type="binding site" evidence="6">
    <location>
        <position position="209"/>
    </location>
    <ligand>
        <name>FAD</name>
        <dbReference type="ChEBI" id="CHEBI:57692"/>
    </ligand>
</feature>
<dbReference type="InterPro" id="IPR018206">
    <property type="entry name" value="ETF_asu_C_CS"/>
</dbReference>
<dbReference type="Pfam" id="PF01012">
    <property type="entry name" value="ETF"/>
    <property type="match status" value="1"/>
</dbReference>
<dbReference type="Pfam" id="PF00766">
    <property type="entry name" value="ETF_alpha"/>
    <property type="match status" value="1"/>
</dbReference>
<evidence type="ECO:0000256" key="5">
    <source>
        <dbReference type="ARBA" id="ARBA00022982"/>
    </source>
</evidence>
<dbReference type="Gene3D" id="3.40.50.620">
    <property type="entry name" value="HUPs"/>
    <property type="match status" value="1"/>
</dbReference>
<evidence type="ECO:0000313" key="8">
    <source>
        <dbReference type="EMBL" id="MBM3317469.1"/>
    </source>
</evidence>
<dbReference type="InterPro" id="IPR014729">
    <property type="entry name" value="Rossmann-like_a/b/a_fold"/>
</dbReference>
<reference evidence="8" key="1">
    <citation type="submission" date="2019-03" db="EMBL/GenBank/DDBJ databases">
        <title>Lake Tanganyika Metagenome-Assembled Genomes (MAGs).</title>
        <authorList>
            <person name="Tran P."/>
        </authorList>
    </citation>
    <scope>NUCLEOTIDE SEQUENCE</scope>
    <source>
        <strain evidence="8">M_DeepCast_400m_m2_100</strain>
    </source>
</reference>
<dbReference type="PIRSF" id="PIRSF000089">
    <property type="entry name" value="Electra_flavoP_a"/>
    <property type="match status" value="1"/>
</dbReference>
<gene>
    <name evidence="8" type="ORF">FJY75_06410</name>
</gene>
<dbReference type="FunFam" id="3.40.50.1220:FF:000001">
    <property type="entry name" value="Electron transfer flavoprotein, alpha subunit"/>
    <property type="match status" value="1"/>
</dbReference>
<dbReference type="InterPro" id="IPR001308">
    <property type="entry name" value="ETF_a/FixB"/>
</dbReference>
<dbReference type="InterPro" id="IPR014730">
    <property type="entry name" value="ETF_a/b_N"/>
</dbReference>
<dbReference type="InterPro" id="IPR029035">
    <property type="entry name" value="DHS-like_NAD/FAD-binding_dom"/>
</dbReference>